<dbReference type="InterPro" id="IPR027417">
    <property type="entry name" value="P-loop_NTPase"/>
</dbReference>
<comment type="subcellular location">
    <subcellularLocation>
        <location evidence="2 13">Cell membrane</location>
        <topology evidence="2 13">Multi-pass membrane protein</topology>
    </subcellularLocation>
</comment>
<comment type="similarity">
    <text evidence="13">Belongs to the TRAFAC class TrmE-Era-EngA-EngB-Septin-like GTPase superfamily. FeoB GTPase (TC 9.A.8) family.</text>
</comment>
<dbReference type="EMBL" id="DXIE01000015">
    <property type="protein sequence ID" value="HIV61584.1"/>
    <property type="molecule type" value="Genomic_DNA"/>
</dbReference>
<feature type="binding site" evidence="12">
    <location>
        <position position="24"/>
    </location>
    <ligand>
        <name>Mg(2+)</name>
        <dbReference type="ChEBI" id="CHEBI:18420"/>
        <label>2</label>
    </ligand>
</feature>
<feature type="domain" description="FeoB-type G" evidence="14">
    <location>
        <begin position="2"/>
        <end position="164"/>
    </location>
</feature>
<dbReference type="NCBIfam" id="TIGR00437">
    <property type="entry name" value="feoB"/>
    <property type="match status" value="1"/>
</dbReference>
<evidence type="ECO:0000256" key="10">
    <source>
        <dbReference type="NCBIfam" id="TIGR00437"/>
    </source>
</evidence>
<evidence type="ECO:0000256" key="7">
    <source>
        <dbReference type="ARBA" id="ARBA00022989"/>
    </source>
</evidence>
<feature type="transmembrane region" description="Helical" evidence="13">
    <location>
        <begin position="470"/>
        <end position="490"/>
    </location>
</feature>
<protein>
    <recommendedName>
        <fullName evidence="10 13">Ferrous iron transport protein B</fullName>
    </recommendedName>
</protein>
<evidence type="ECO:0000256" key="4">
    <source>
        <dbReference type="ARBA" id="ARBA00022475"/>
    </source>
</evidence>
<dbReference type="PANTHER" id="PTHR43185">
    <property type="entry name" value="FERROUS IRON TRANSPORT PROTEIN B"/>
    <property type="match status" value="1"/>
</dbReference>
<proteinExistence type="inferred from homology"/>
<evidence type="ECO:0000256" key="5">
    <source>
        <dbReference type="ARBA" id="ARBA00022692"/>
    </source>
</evidence>
<dbReference type="Pfam" id="PF02421">
    <property type="entry name" value="FeoB_N"/>
    <property type="match status" value="1"/>
</dbReference>
<feature type="transmembrane region" description="Helical" evidence="13">
    <location>
        <begin position="622"/>
        <end position="642"/>
    </location>
</feature>
<evidence type="ECO:0000256" key="9">
    <source>
        <dbReference type="ARBA" id="ARBA00023136"/>
    </source>
</evidence>
<dbReference type="Gene3D" id="3.40.50.300">
    <property type="entry name" value="P-loop containing nucleotide triphosphate hydrolases"/>
    <property type="match status" value="1"/>
</dbReference>
<comment type="function">
    <text evidence="1 13">Probable transporter of a GTP-driven Fe(2+) uptake system.</text>
</comment>
<feature type="binding site" evidence="11">
    <location>
        <begin position="34"/>
        <end position="38"/>
    </location>
    <ligand>
        <name>GTP</name>
        <dbReference type="ChEBI" id="CHEBI:37565"/>
        <label>1</label>
    </ligand>
</feature>
<feature type="binding site" evidence="12">
    <location>
        <position position="20"/>
    </location>
    <ligand>
        <name>Mg(2+)</name>
        <dbReference type="ChEBI" id="CHEBI:18420"/>
        <label>2</label>
    </ligand>
</feature>
<reference evidence="15" key="2">
    <citation type="submission" date="2021-04" db="EMBL/GenBank/DDBJ databases">
        <authorList>
            <person name="Gilroy R."/>
        </authorList>
    </citation>
    <scope>NUCLEOTIDE SEQUENCE</scope>
    <source>
        <strain evidence="15">CHK193-4272</strain>
    </source>
</reference>
<dbReference type="InterPro" id="IPR041069">
    <property type="entry name" value="FeoB_Cyto"/>
</dbReference>
<dbReference type="GO" id="GO:0015093">
    <property type="term" value="F:ferrous iron transmembrane transporter activity"/>
    <property type="evidence" value="ECO:0007669"/>
    <property type="project" value="UniProtKB-UniRule"/>
</dbReference>
<dbReference type="PANTHER" id="PTHR43185:SF2">
    <property type="entry name" value="FERROUS IRON TRANSPORT PROTEIN B"/>
    <property type="match status" value="1"/>
</dbReference>
<feature type="transmembrane region" description="Helical" evidence="13">
    <location>
        <begin position="294"/>
        <end position="312"/>
    </location>
</feature>
<dbReference type="InterPro" id="IPR011642">
    <property type="entry name" value="Gate_dom"/>
</dbReference>
<evidence type="ECO:0000256" key="11">
    <source>
        <dbReference type="PIRSR" id="PIRSR603373-1"/>
    </source>
</evidence>
<keyword evidence="13" id="KW-0408">Iron</keyword>
<keyword evidence="12" id="KW-0479">Metal-binding</keyword>
<dbReference type="InterPro" id="IPR011640">
    <property type="entry name" value="Fe2_transport_prot_B_C"/>
</dbReference>
<evidence type="ECO:0000256" key="13">
    <source>
        <dbReference type="RuleBase" id="RU362098"/>
    </source>
</evidence>
<dbReference type="Pfam" id="PF07670">
    <property type="entry name" value="Gate"/>
    <property type="match status" value="2"/>
</dbReference>
<feature type="binding site" evidence="11">
    <location>
        <begin position="115"/>
        <end position="118"/>
    </location>
    <ligand>
        <name>GTP</name>
        <dbReference type="ChEBI" id="CHEBI:37565"/>
        <label>1</label>
    </ligand>
</feature>
<dbReference type="Pfam" id="PF07664">
    <property type="entry name" value="FeoB_C"/>
    <property type="match status" value="1"/>
</dbReference>
<keyword evidence="13" id="KW-0410">Iron transport</keyword>
<dbReference type="AlphaFoldDB" id="A0A9D1PHE4"/>
<dbReference type="CDD" id="cd01879">
    <property type="entry name" value="FeoB"/>
    <property type="match status" value="1"/>
</dbReference>
<dbReference type="GO" id="GO:0046872">
    <property type="term" value="F:metal ion binding"/>
    <property type="evidence" value="ECO:0007669"/>
    <property type="project" value="UniProtKB-KW"/>
</dbReference>
<keyword evidence="8 11" id="KW-0342">GTP-binding</keyword>
<keyword evidence="9 13" id="KW-0472">Membrane</keyword>
<comment type="caution">
    <text evidence="13">Lacks conserved residue(s) required for the propagation of feature annotation.</text>
</comment>
<evidence type="ECO:0000256" key="1">
    <source>
        <dbReference type="ARBA" id="ARBA00003926"/>
    </source>
</evidence>
<name>A0A9D1PHE4_9FIRM</name>
<evidence type="ECO:0000313" key="15">
    <source>
        <dbReference type="EMBL" id="HIV61584.1"/>
    </source>
</evidence>
<feature type="transmembrane region" description="Helical" evidence="13">
    <location>
        <begin position="662"/>
        <end position="688"/>
    </location>
</feature>
<feature type="transmembrane region" description="Helical" evidence="13">
    <location>
        <begin position="572"/>
        <end position="601"/>
    </location>
</feature>
<dbReference type="GO" id="GO:0005525">
    <property type="term" value="F:GTP binding"/>
    <property type="evidence" value="ECO:0007669"/>
    <property type="project" value="UniProtKB-KW"/>
</dbReference>
<feature type="binding site" evidence="12">
    <location>
        <position position="23"/>
    </location>
    <ligand>
        <name>Mg(2+)</name>
        <dbReference type="ChEBI" id="CHEBI:18420"/>
        <label>2</label>
    </ligand>
</feature>
<gene>
    <name evidence="15" type="primary">feoB</name>
    <name evidence="15" type="ORF">H9746_01870</name>
</gene>
<feature type="binding site" evidence="11">
    <location>
        <begin position="9"/>
        <end position="16"/>
    </location>
    <ligand>
        <name>GTP</name>
        <dbReference type="ChEBI" id="CHEBI:37565"/>
        <label>1</label>
    </ligand>
</feature>
<dbReference type="Gene3D" id="1.10.287.1770">
    <property type="match status" value="1"/>
</dbReference>
<dbReference type="GO" id="GO:0005886">
    <property type="term" value="C:plasma membrane"/>
    <property type="evidence" value="ECO:0007669"/>
    <property type="project" value="UniProtKB-SubCell"/>
</dbReference>
<feature type="transmembrane region" description="Helical" evidence="13">
    <location>
        <begin position="530"/>
        <end position="552"/>
    </location>
</feature>
<evidence type="ECO:0000259" key="14">
    <source>
        <dbReference type="PROSITE" id="PS51711"/>
    </source>
</evidence>
<keyword evidence="6 11" id="KW-0547">Nucleotide-binding</keyword>
<evidence type="ECO:0000256" key="6">
    <source>
        <dbReference type="ARBA" id="ARBA00022741"/>
    </source>
</evidence>
<feature type="binding site" evidence="12">
    <location>
        <position position="21"/>
    </location>
    <ligand>
        <name>Mg(2+)</name>
        <dbReference type="ChEBI" id="CHEBI:18420"/>
        <label>2</label>
    </ligand>
</feature>
<feature type="binding site" evidence="11">
    <location>
        <begin position="55"/>
        <end position="58"/>
    </location>
    <ligand>
        <name>GTP</name>
        <dbReference type="ChEBI" id="CHEBI:37565"/>
        <label>1</label>
    </ligand>
</feature>
<evidence type="ECO:0000313" key="16">
    <source>
        <dbReference type="Proteomes" id="UP000886808"/>
    </source>
</evidence>
<keyword evidence="3 13" id="KW-0813">Transport</keyword>
<sequence length="689" mass="77294">MDKIIALAGNPNVGKSTIFNALTGLKQHTGNWTGKTVELAHGFKCYGKFKFKIVDLPGCYSLLSHSTEEQIARDFLYFSEPDCVIVVCDATCLERNLNLVLQIMEICPQIVVCVNMLDEAKKKQITVRLDKLSDILGVPVLGTTARDGKGLNKLTCLMARGSAKSHWLDLKPISYPKIIEDAIDKMTNITKELVQNELPFRFTILKLLQQDKIFLDAIKNKYQNNTTYDKFIAEYNKLKLELEKQGYTPSHIMDIVAETFVKKAEIISESVVEMKNPNYDRKDRMLDKIFTSKITGFPIMILFLLMIFWITISGANYPSSIISELLFSFQDFLIEKAIYFNISPAIYEPLLFGVYKVLAWVVSVMLPPMAIFFPLFTLLEDFGYLPRIAFNLDKCFSKCKASGKQALTMCMGFGCNAVGVTGARIIDSPRERLIAILTNNFVPCNGRFPTIIAIITMFFAYETAGLQTSFISALILVLVILFGVFMTFITSKLLSGTVLKGMESSFTLELPPYRTPQFGKVIIRSIFDRTLFVLARAVIVAAPSGLIIWLFANIDINNISILNYCTEFLDPFARLIGLDGVILMAFILGIPANEIVVPIMLMTYLSQGSLTEINDLNIMKTLLIDNGWTIITAINMILFSLMHWPCATTCLTIRKETGSLKWTLLAIILPTVCGLTICFVFTQIANLIL</sequence>
<evidence type="ECO:0000256" key="12">
    <source>
        <dbReference type="PIRSR" id="PIRSR603373-2"/>
    </source>
</evidence>
<reference evidence="15" key="1">
    <citation type="journal article" date="2021" name="PeerJ">
        <title>Extensive microbial diversity within the chicken gut microbiome revealed by metagenomics and culture.</title>
        <authorList>
            <person name="Gilroy R."/>
            <person name="Ravi A."/>
            <person name="Getino M."/>
            <person name="Pursley I."/>
            <person name="Horton D.L."/>
            <person name="Alikhan N.F."/>
            <person name="Baker D."/>
            <person name="Gharbi K."/>
            <person name="Hall N."/>
            <person name="Watson M."/>
            <person name="Adriaenssens E.M."/>
            <person name="Foster-Nyarko E."/>
            <person name="Jarju S."/>
            <person name="Secka A."/>
            <person name="Antonio M."/>
            <person name="Oren A."/>
            <person name="Chaudhuri R.R."/>
            <person name="La Ragione R."/>
            <person name="Hildebrand F."/>
            <person name="Pallen M.J."/>
        </authorList>
    </citation>
    <scope>NUCLEOTIDE SEQUENCE</scope>
    <source>
        <strain evidence="15">CHK193-4272</strain>
    </source>
</reference>
<organism evidence="15 16">
    <name type="scientific">Candidatus Butyricicoccus avistercoris</name>
    <dbReference type="NCBI Taxonomy" id="2838518"/>
    <lineage>
        <taxon>Bacteria</taxon>
        <taxon>Bacillati</taxon>
        <taxon>Bacillota</taxon>
        <taxon>Clostridia</taxon>
        <taxon>Eubacteriales</taxon>
        <taxon>Butyricicoccaceae</taxon>
        <taxon>Butyricicoccus</taxon>
    </lineage>
</organism>
<keyword evidence="4" id="KW-1003">Cell membrane</keyword>
<dbReference type="SUPFAM" id="SSF52540">
    <property type="entry name" value="P-loop containing nucleoside triphosphate hydrolases"/>
    <property type="match status" value="1"/>
</dbReference>
<dbReference type="Pfam" id="PF17910">
    <property type="entry name" value="FeoB_Cyto"/>
    <property type="match status" value="1"/>
</dbReference>
<feature type="transmembrane region" description="Helical" evidence="13">
    <location>
        <begin position="357"/>
        <end position="379"/>
    </location>
</feature>
<keyword evidence="5 13" id="KW-0812">Transmembrane</keyword>
<dbReference type="InterPro" id="IPR003373">
    <property type="entry name" value="Fe2_transport_prot-B"/>
</dbReference>
<keyword evidence="12" id="KW-0460">Magnesium</keyword>
<evidence type="ECO:0000256" key="3">
    <source>
        <dbReference type="ARBA" id="ARBA00022448"/>
    </source>
</evidence>
<dbReference type="InterPro" id="IPR030389">
    <property type="entry name" value="G_FEOB_dom"/>
</dbReference>
<keyword evidence="13" id="KW-0406">Ion transport</keyword>
<comment type="caution">
    <text evidence="15">The sequence shown here is derived from an EMBL/GenBank/DDBJ whole genome shotgun (WGS) entry which is preliminary data.</text>
</comment>
<evidence type="ECO:0000256" key="2">
    <source>
        <dbReference type="ARBA" id="ARBA00004651"/>
    </source>
</evidence>
<dbReference type="InterPro" id="IPR050860">
    <property type="entry name" value="FeoB_GTPase"/>
</dbReference>
<evidence type="ECO:0000256" key="8">
    <source>
        <dbReference type="ARBA" id="ARBA00023134"/>
    </source>
</evidence>
<keyword evidence="7 13" id="KW-1133">Transmembrane helix</keyword>
<dbReference type="PROSITE" id="PS51711">
    <property type="entry name" value="G_FEOB"/>
    <property type="match status" value="1"/>
</dbReference>
<accession>A0A9D1PHE4</accession>
<dbReference type="Proteomes" id="UP000886808">
    <property type="component" value="Unassembled WGS sequence"/>
</dbReference>